<organism evidence="1 2">
    <name type="scientific">Duganella zoogloeoides</name>
    <dbReference type="NCBI Taxonomy" id="75659"/>
    <lineage>
        <taxon>Bacteria</taxon>
        <taxon>Pseudomonadati</taxon>
        <taxon>Pseudomonadota</taxon>
        <taxon>Betaproteobacteria</taxon>
        <taxon>Burkholderiales</taxon>
        <taxon>Oxalobacteraceae</taxon>
        <taxon>Telluria group</taxon>
        <taxon>Duganella</taxon>
    </lineage>
</organism>
<sequence>MANPGKRPLSAHFGQFGRLYTHHQRKTASALAAKSSPMPQSLTATNLYFSTGNIISRATFFPHFLTKTCTAGRRRAYPKKTLRTIQTYQKIIIFM</sequence>
<accession>A0ABZ0Y5J6</accession>
<name>A0ABZ0Y5J6_9BURK</name>
<reference evidence="1 2" key="1">
    <citation type="submission" date="2023-11" db="EMBL/GenBank/DDBJ databases">
        <title>MicrobeMod: A computational toolkit for identifying prokaryotic methylation and restriction-modification with nanopore sequencing.</title>
        <authorList>
            <person name="Crits-Christoph A."/>
            <person name="Kang S.C."/>
            <person name="Lee H."/>
            <person name="Ostrov N."/>
        </authorList>
    </citation>
    <scope>NUCLEOTIDE SEQUENCE [LARGE SCALE GENOMIC DNA]</scope>
    <source>
        <strain evidence="1 2">ATCC 25935</strain>
    </source>
</reference>
<dbReference type="Proteomes" id="UP001326110">
    <property type="component" value="Chromosome"/>
</dbReference>
<dbReference type="GeneID" id="43166953"/>
<keyword evidence="2" id="KW-1185">Reference proteome</keyword>
<proteinExistence type="predicted"/>
<evidence type="ECO:0000313" key="1">
    <source>
        <dbReference type="EMBL" id="WQH06575.1"/>
    </source>
</evidence>
<dbReference type="EMBL" id="CP140152">
    <property type="protein sequence ID" value="WQH06575.1"/>
    <property type="molecule type" value="Genomic_DNA"/>
</dbReference>
<evidence type="ECO:0000313" key="2">
    <source>
        <dbReference type="Proteomes" id="UP001326110"/>
    </source>
</evidence>
<protein>
    <submittedName>
        <fullName evidence="1">Uncharacterized protein</fullName>
    </submittedName>
</protein>
<dbReference type="RefSeq" id="WP_154819773.1">
    <property type="nucleotide sequence ID" value="NZ_CP140152.1"/>
</dbReference>
<gene>
    <name evidence="1" type="ORF">SR858_09700</name>
</gene>